<dbReference type="AlphaFoldDB" id="A0AAV7NLB2"/>
<dbReference type="Proteomes" id="UP001066276">
    <property type="component" value="Chromosome 8"/>
</dbReference>
<protein>
    <submittedName>
        <fullName evidence="2">Uncharacterized protein</fullName>
    </submittedName>
</protein>
<sequence>MAPRPPGPAPAPRASGEMCGSLFLARSAAAPRPLRLRMERAEAGRMVREHVWSRRGSPTCPPPRPARALGARPWPTSTPGSVLCQRQMSWSLPVGPPPRLLHQDCRGRPSGCLWPSRGQSARAFTTSAPICDFNNGGPCV</sequence>
<dbReference type="EMBL" id="JANPWB010000012">
    <property type="protein sequence ID" value="KAJ1115914.1"/>
    <property type="molecule type" value="Genomic_DNA"/>
</dbReference>
<organism evidence="2 3">
    <name type="scientific">Pleurodeles waltl</name>
    <name type="common">Iberian ribbed newt</name>
    <dbReference type="NCBI Taxonomy" id="8319"/>
    <lineage>
        <taxon>Eukaryota</taxon>
        <taxon>Metazoa</taxon>
        <taxon>Chordata</taxon>
        <taxon>Craniata</taxon>
        <taxon>Vertebrata</taxon>
        <taxon>Euteleostomi</taxon>
        <taxon>Amphibia</taxon>
        <taxon>Batrachia</taxon>
        <taxon>Caudata</taxon>
        <taxon>Salamandroidea</taxon>
        <taxon>Salamandridae</taxon>
        <taxon>Pleurodelinae</taxon>
        <taxon>Pleurodeles</taxon>
    </lineage>
</organism>
<keyword evidence="3" id="KW-1185">Reference proteome</keyword>
<gene>
    <name evidence="2" type="ORF">NDU88_004134</name>
</gene>
<proteinExistence type="predicted"/>
<accession>A0AAV7NLB2</accession>
<evidence type="ECO:0000313" key="2">
    <source>
        <dbReference type="EMBL" id="KAJ1115914.1"/>
    </source>
</evidence>
<evidence type="ECO:0000313" key="3">
    <source>
        <dbReference type="Proteomes" id="UP001066276"/>
    </source>
</evidence>
<feature type="compositionally biased region" description="Low complexity" evidence="1">
    <location>
        <begin position="66"/>
        <end position="75"/>
    </location>
</feature>
<reference evidence="2" key="1">
    <citation type="journal article" date="2022" name="bioRxiv">
        <title>Sequencing and chromosome-scale assembly of the giantPleurodeles waltlgenome.</title>
        <authorList>
            <person name="Brown T."/>
            <person name="Elewa A."/>
            <person name="Iarovenko S."/>
            <person name="Subramanian E."/>
            <person name="Araus A.J."/>
            <person name="Petzold A."/>
            <person name="Susuki M."/>
            <person name="Suzuki K.-i.T."/>
            <person name="Hayashi T."/>
            <person name="Toyoda A."/>
            <person name="Oliveira C."/>
            <person name="Osipova E."/>
            <person name="Leigh N.D."/>
            <person name="Simon A."/>
            <person name="Yun M.H."/>
        </authorList>
    </citation>
    <scope>NUCLEOTIDE SEQUENCE</scope>
    <source>
        <strain evidence="2">20211129_DDA</strain>
        <tissue evidence="2">Liver</tissue>
    </source>
</reference>
<evidence type="ECO:0000256" key="1">
    <source>
        <dbReference type="SAM" id="MobiDB-lite"/>
    </source>
</evidence>
<feature type="region of interest" description="Disordered" evidence="1">
    <location>
        <begin position="52"/>
        <end position="80"/>
    </location>
</feature>
<name>A0AAV7NLB2_PLEWA</name>
<comment type="caution">
    <text evidence="2">The sequence shown here is derived from an EMBL/GenBank/DDBJ whole genome shotgun (WGS) entry which is preliminary data.</text>
</comment>